<dbReference type="EMBL" id="JAKWFO010000004">
    <property type="protein sequence ID" value="KAI9637339.1"/>
    <property type="molecule type" value="Genomic_DNA"/>
</dbReference>
<dbReference type="GeneID" id="77731553"/>
<feature type="compositionally biased region" description="Basic and acidic residues" evidence="1">
    <location>
        <begin position="278"/>
        <end position="291"/>
    </location>
</feature>
<dbReference type="RefSeq" id="XP_052947116.1">
    <property type="nucleotide sequence ID" value="XM_053092348.1"/>
</dbReference>
<gene>
    <name evidence="2" type="ORF">MKK02DRAFT_43262</name>
</gene>
<feature type="region of interest" description="Disordered" evidence="1">
    <location>
        <begin position="401"/>
        <end position="478"/>
    </location>
</feature>
<evidence type="ECO:0000313" key="2">
    <source>
        <dbReference type="EMBL" id="KAI9637339.1"/>
    </source>
</evidence>
<keyword evidence="3" id="KW-1185">Reference proteome</keyword>
<feature type="region of interest" description="Disordered" evidence="1">
    <location>
        <begin position="661"/>
        <end position="719"/>
    </location>
</feature>
<evidence type="ECO:0000313" key="3">
    <source>
        <dbReference type="Proteomes" id="UP001164286"/>
    </source>
</evidence>
<feature type="compositionally biased region" description="Basic and acidic residues" evidence="1">
    <location>
        <begin position="403"/>
        <end position="445"/>
    </location>
</feature>
<feature type="region of interest" description="Disordered" evidence="1">
    <location>
        <begin position="567"/>
        <end position="603"/>
    </location>
</feature>
<feature type="compositionally biased region" description="Acidic residues" evidence="1">
    <location>
        <begin position="696"/>
        <end position="708"/>
    </location>
</feature>
<accession>A0AA38HCQ4</accession>
<feature type="region of interest" description="Disordered" evidence="1">
    <location>
        <begin position="277"/>
        <end position="328"/>
    </location>
</feature>
<feature type="compositionally biased region" description="Polar residues" evidence="1">
    <location>
        <begin position="663"/>
        <end position="672"/>
    </location>
</feature>
<dbReference type="Proteomes" id="UP001164286">
    <property type="component" value="Unassembled WGS sequence"/>
</dbReference>
<organism evidence="2 3">
    <name type="scientific">Dioszegia hungarica</name>
    <dbReference type="NCBI Taxonomy" id="4972"/>
    <lineage>
        <taxon>Eukaryota</taxon>
        <taxon>Fungi</taxon>
        <taxon>Dikarya</taxon>
        <taxon>Basidiomycota</taxon>
        <taxon>Agaricomycotina</taxon>
        <taxon>Tremellomycetes</taxon>
        <taxon>Tremellales</taxon>
        <taxon>Bulleribasidiaceae</taxon>
        <taxon>Dioszegia</taxon>
    </lineage>
</organism>
<comment type="caution">
    <text evidence="2">The sequence shown here is derived from an EMBL/GenBank/DDBJ whole genome shotgun (WGS) entry which is preliminary data.</text>
</comment>
<protein>
    <submittedName>
        <fullName evidence="2">Uncharacterized protein</fullName>
    </submittedName>
</protein>
<evidence type="ECO:0000256" key="1">
    <source>
        <dbReference type="SAM" id="MobiDB-lite"/>
    </source>
</evidence>
<feature type="compositionally biased region" description="Polar residues" evidence="1">
    <location>
        <begin position="594"/>
        <end position="603"/>
    </location>
</feature>
<feature type="compositionally biased region" description="Basic residues" evidence="1">
    <location>
        <begin position="568"/>
        <end position="577"/>
    </location>
</feature>
<reference evidence="2" key="1">
    <citation type="journal article" date="2022" name="G3 (Bethesda)">
        <title>High quality genome of the basidiomycete yeast Dioszegia hungarica PDD-24b-2 isolated from cloud water.</title>
        <authorList>
            <person name="Jarrige D."/>
            <person name="Haridas S."/>
            <person name="Bleykasten-Grosshans C."/>
            <person name="Joly M."/>
            <person name="Nadalig T."/>
            <person name="Sancelme M."/>
            <person name="Vuilleumier S."/>
            <person name="Grigoriev I.V."/>
            <person name="Amato P."/>
            <person name="Bringel F."/>
        </authorList>
    </citation>
    <scope>NUCLEOTIDE SEQUENCE</scope>
    <source>
        <strain evidence="2">PDD-24b-2</strain>
    </source>
</reference>
<proteinExistence type="predicted"/>
<sequence>MVSLASDFGEANGAFSRALSSSMDADPMEADEDAVLFTCRCSNVVVYGRTTGDTASDNAERPDSGLEEIWLKKGAEKQKYAVYVGYDVEAERKSRRASYTTEGESSSTAKPVWRICWMCDTKLYRTEGRRRNDPAVEGATVTIDRNSGILLQTSDRRADPTPLPYSGLNLPVSCFSTFGRPPTDSLKISHADIVSNHSLTHLPSVPDPFFLPPPFMPSHPHLRDLCSDAVDFLNATHEASELQIRAYIEVKAREMRELKEQVRCEVEHMWERYVQGPGRDDVKERERRRSESLGASRDRKGKGRDRGGFGNGDESGRSSGVSPTPMDNPIMREAARAQAQTGASLLSASISQASYMPRPTPIPDNVDNTIDEITRTYNKQGDQRAMAMSYVLSSMDGAMGKSTARDEAVESETVKDVHGRDSWVDEERTEAWRREQQIVEAENKAKQKSSGEGADGKTPMPKASALVGSRKERRGSFLDEARKAKAKAKVSFEEPVAERVDDGLDEEFGSVTRPKMDQEDDDYVFDFELEDRTVLAAPPTADDIAGPSFTATRELEATLASTYASHAPSHRSAHHKLLAGGKDNYTPTRRADASSGTQDESSISKLATSVPMPIGFGIRGITPRAPPYAFERKTSLSDREGMLVPPLMKAMRQRGVLADGNSLGLSSPSQGADVTPRTKPGGEVFRADPGAVLGAMEDDVPDDEDGEGGEGVGSLRENKGFVPPHVLARKESLKSGDVGWRSMVAE</sequence>
<dbReference type="AlphaFoldDB" id="A0AA38HCQ4"/>
<name>A0AA38HCQ4_9TREE</name>